<keyword evidence="1" id="KW-0812">Transmembrane</keyword>
<keyword evidence="1" id="KW-0472">Membrane</keyword>
<gene>
    <name evidence="3" type="ORF">PPG34_08475</name>
</gene>
<protein>
    <submittedName>
        <fullName evidence="3">PH domain-containing protein</fullName>
    </submittedName>
</protein>
<organism evidence="3 4">
    <name type="scientific">Candidatus Nitronereus thalassa</name>
    <dbReference type="NCBI Taxonomy" id="3020898"/>
    <lineage>
        <taxon>Bacteria</taxon>
        <taxon>Pseudomonadati</taxon>
        <taxon>Nitrospirota</taxon>
        <taxon>Nitrospiria</taxon>
        <taxon>Nitrospirales</taxon>
        <taxon>Nitrospiraceae</taxon>
        <taxon>Candidatus Nitronereus</taxon>
    </lineage>
</organism>
<keyword evidence="1" id="KW-1133">Transmembrane helix</keyword>
<feature type="transmembrane region" description="Helical" evidence="1">
    <location>
        <begin position="50"/>
        <end position="68"/>
    </location>
</feature>
<dbReference type="PANTHER" id="PTHR37938:SF1">
    <property type="entry name" value="BLL0215 PROTEIN"/>
    <property type="match status" value="1"/>
</dbReference>
<evidence type="ECO:0000256" key="1">
    <source>
        <dbReference type="SAM" id="Phobius"/>
    </source>
</evidence>
<proteinExistence type="predicted"/>
<evidence type="ECO:0000313" key="3">
    <source>
        <dbReference type="EMBL" id="MDT7042385.1"/>
    </source>
</evidence>
<dbReference type="RefSeq" id="WP_313832781.1">
    <property type="nucleotide sequence ID" value="NZ_JAQOUE010000001.1"/>
</dbReference>
<dbReference type="Pfam" id="PF03703">
    <property type="entry name" value="bPH_2"/>
    <property type="match status" value="1"/>
</dbReference>
<accession>A0ABU3K7G8</accession>
<sequence>MLDSTTKGERILWKAYPSWKHFTWLYLFSALSALRAGLFLYFGIPTWEMWIAGAIFLLSCVFVIRHWARYFVTSAKVEIKNGYTGKEIDAINLEQIRDISIQQGFIAGKLGIGTLVIQDSGGDRRLQFRGVRDPEVIKARIDALRPPLDEEKEGLSP</sequence>
<feature type="transmembrane region" description="Helical" evidence="1">
    <location>
        <begin position="21"/>
        <end position="44"/>
    </location>
</feature>
<name>A0ABU3K7G8_9BACT</name>
<dbReference type="InterPro" id="IPR005182">
    <property type="entry name" value="YdbS-like_PH"/>
</dbReference>
<comment type="caution">
    <text evidence="3">The sequence shown here is derived from an EMBL/GenBank/DDBJ whole genome shotgun (WGS) entry which is preliminary data.</text>
</comment>
<evidence type="ECO:0000259" key="2">
    <source>
        <dbReference type="Pfam" id="PF03703"/>
    </source>
</evidence>
<feature type="domain" description="YdbS-like PH" evidence="2">
    <location>
        <begin position="67"/>
        <end position="141"/>
    </location>
</feature>
<dbReference type="PANTHER" id="PTHR37938">
    <property type="entry name" value="BLL0215 PROTEIN"/>
    <property type="match status" value="1"/>
</dbReference>
<reference evidence="3 4" key="1">
    <citation type="journal article" date="2023" name="ISME J.">
        <title>Cultivation and genomic characterization of novel and ubiquitous marine nitrite-oxidizing bacteria from the Nitrospirales.</title>
        <authorList>
            <person name="Mueller A.J."/>
            <person name="Daebeler A."/>
            <person name="Herbold C.W."/>
            <person name="Kirkegaard R.H."/>
            <person name="Daims H."/>
        </authorList>
    </citation>
    <scope>NUCLEOTIDE SEQUENCE [LARGE SCALE GENOMIC DNA]</scope>
    <source>
        <strain evidence="3 4">EB</strain>
    </source>
</reference>
<evidence type="ECO:0000313" key="4">
    <source>
        <dbReference type="Proteomes" id="UP001250932"/>
    </source>
</evidence>
<dbReference type="EMBL" id="JAQOUE010000001">
    <property type="protein sequence ID" value="MDT7042385.1"/>
    <property type="molecule type" value="Genomic_DNA"/>
</dbReference>
<dbReference type="Proteomes" id="UP001250932">
    <property type="component" value="Unassembled WGS sequence"/>
</dbReference>
<keyword evidence="4" id="KW-1185">Reference proteome</keyword>